<comment type="caution">
    <text evidence="1">The sequence shown here is derived from an EMBL/GenBank/DDBJ whole genome shotgun (WGS) entry which is preliminary data.</text>
</comment>
<dbReference type="AlphaFoldDB" id="A0A0F9LR78"/>
<dbReference type="EMBL" id="LAZR01006790">
    <property type="protein sequence ID" value="KKM89636.1"/>
    <property type="molecule type" value="Genomic_DNA"/>
</dbReference>
<gene>
    <name evidence="1" type="ORF">LCGC14_1246760</name>
</gene>
<organism evidence="1">
    <name type="scientific">marine sediment metagenome</name>
    <dbReference type="NCBI Taxonomy" id="412755"/>
    <lineage>
        <taxon>unclassified sequences</taxon>
        <taxon>metagenomes</taxon>
        <taxon>ecological metagenomes</taxon>
    </lineage>
</organism>
<name>A0A0F9LR78_9ZZZZ</name>
<accession>A0A0F9LR78</accession>
<reference evidence="1" key="1">
    <citation type="journal article" date="2015" name="Nature">
        <title>Complex archaea that bridge the gap between prokaryotes and eukaryotes.</title>
        <authorList>
            <person name="Spang A."/>
            <person name="Saw J.H."/>
            <person name="Jorgensen S.L."/>
            <person name="Zaremba-Niedzwiedzka K."/>
            <person name="Martijn J."/>
            <person name="Lind A.E."/>
            <person name="van Eijk R."/>
            <person name="Schleper C."/>
            <person name="Guy L."/>
            <person name="Ettema T.J."/>
        </authorList>
    </citation>
    <scope>NUCLEOTIDE SEQUENCE</scope>
</reference>
<evidence type="ECO:0000313" key="1">
    <source>
        <dbReference type="EMBL" id="KKM89636.1"/>
    </source>
</evidence>
<protein>
    <submittedName>
        <fullName evidence="1">Uncharacterized protein</fullName>
    </submittedName>
</protein>
<proteinExistence type="predicted"/>
<sequence>MNTQDMLLEMIKAAEKVGDYDAFGDLELEYQDIIKKAVDFNKKIEKMYKEFKKEV</sequence>